<gene>
    <name evidence="2" type="ORF">DFR61_1061</name>
    <name evidence="1" type="ORF">NCTC10597_01515</name>
</gene>
<dbReference type="RefSeq" id="WP_109348884.1">
    <property type="nucleotide sequence ID" value="NZ_QFVS01000006.1"/>
</dbReference>
<dbReference type="Proteomes" id="UP000254330">
    <property type="component" value="Unassembled WGS sequence"/>
</dbReference>
<accession>A0A8B4QAP2</accession>
<dbReference type="OrthoDB" id="2455868at2"/>
<name>A0A8B4QAP2_9BACL</name>
<evidence type="ECO:0000313" key="2">
    <source>
        <dbReference type="EMBL" id="TDR41308.1"/>
    </source>
</evidence>
<sequence>MRVIICEEDYSYIEIVHSTLEKYATLKGINAEFNLTTRKPSSVIKSLSGSMAEFYYISLDLSESIKAEELIEAIRKEDQNCLIVALSQNPESFNAKLIEQYNIFATIDMSDRTTMTEQLKSSLVDGFQHYKSLNYFGSLSNNVGESFQLNKNRLV</sequence>
<dbReference type="Gene3D" id="3.40.50.2300">
    <property type="match status" value="1"/>
</dbReference>
<evidence type="ECO:0000313" key="4">
    <source>
        <dbReference type="Proteomes" id="UP000294641"/>
    </source>
</evidence>
<reference evidence="2 4" key="2">
    <citation type="submission" date="2019-03" db="EMBL/GenBank/DDBJ databases">
        <title>Genomic Encyclopedia of Type Strains, Phase IV (KMG-IV): sequencing the most valuable type-strain genomes for metagenomic binning, comparative biology and taxonomic classification.</title>
        <authorList>
            <person name="Goeker M."/>
        </authorList>
    </citation>
    <scope>NUCLEOTIDE SEQUENCE [LARGE SCALE GENOMIC DNA]</scope>
    <source>
        <strain evidence="2 4">DSM 20580</strain>
    </source>
</reference>
<evidence type="ECO:0000313" key="3">
    <source>
        <dbReference type="Proteomes" id="UP000254330"/>
    </source>
</evidence>
<dbReference type="AlphaFoldDB" id="A0A8B4QAP2"/>
<evidence type="ECO:0000313" key="1">
    <source>
        <dbReference type="EMBL" id="STX09813.1"/>
    </source>
</evidence>
<dbReference type="Proteomes" id="UP000294641">
    <property type="component" value="Unassembled WGS sequence"/>
</dbReference>
<dbReference type="EMBL" id="UGNP01000001">
    <property type="protein sequence ID" value="STX09813.1"/>
    <property type="molecule type" value="Genomic_DNA"/>
</dbReference>
<dbReference type="EMBL" id="SNZG01000006">
    <property type="protein sequence ID" value="TDR41308.1"/>
    <property type="molecule type" value="Genomic_DNA"/>
</dbReference>
<proteinExistence type="predicted"/>
<comment type="caution">
    <text evidence="1">The sequence shown here is derived from an EMBL/GenBank/DDBJ whole genome shotgun (WGS) entry which is preliminary data.</text>
</comment>
<organism evidence="1 3">
    <name type="scientific">Kurthia zopfii</name>
    <dbReference type="NCBI Taxonomy" id="1650"/>
    <lineage>
        <taxon>Bacteria</taxon>
        <taxon>Bacillati</taxon>
        <taxon>Bacillota</taxon>
        <taxon>Bacilli</taxon>
        <taxon>Bacillales</taxon>
        <taxon>Caryophanaceae</taxon>
        <taxon>Kurthia</taxon>
    </lineage>
</organism>
<keyword evidence="4" id="KW-1185">Reference proteome</keyword>
<evidence type="ECO:0008006" key="5">
    <source>
        <dbReference type="Google" id="ProtNLM"/>
    </source>
</evidence>
<reference evidence="1 3" key="1">
    <citation type="submission" date="2018-06" db="EMBL/GenBank/DDBJ databases">
        <authorList>
            <consortium name="Pathogen Informatics"/>
            <person name="Doyle S."/>
        </authorList>
    </citation>
    <scope>NUCLEOTIDE SEQUENCE [LARGE SCALE GENOMIC DNA]</scope>
    <source>
        <strain evidence="1 3">NCTC10597</strain>
    </source>
</reference>
<protein>
    <recommendedName>
        <fullName evidence="5">Response regulator</fullName>
    </recommendedName>
</protein>